<protein>
    <recommendedName>
        <fullName evidence="2">Alpha/beta hydrolase fold-5 domain-containing protein</fullName>
    </recommendedName>
</protein>
<dbReference type="SUPFAM" id="SSF53474">
    <property type="entry name" value="alpha/beta-Hydrolases"/>
    <property type="match status" value="1"/>
</dbReference>
<keyword evidence="1" id="KW-0472">Membrane</keyword>
<name>A0A160T1S9_9CHLR</name>
<dbReference type="RefSeq" id="WP_095042101.1">
    <property type="nucleotide sequence ID" value="NZ_LN890655.1"/>
</dbReference>
<evidence type="ECO:0000256" key="1">
    <source>
        <dbReference type="SAM" id="Phobius"/>
    </source>
</evidence>
<keyword evidence="1" id="KW-1133">Transmembrane helix</keyword>
<reference evidence="3" key="1">
    <citation type="submission" date="2016-01" db="EMBL/GenBank/DDBJ databases">
        <authorList>
            <person name="Mcilroy J.S."/>
            <person name="Karst M S."/>
            <person name="Albertsen M."/>
        </authorList>
    </citation>
    <scope>NUCLEOTIDE SEQUENCE</scope>
    <source>
        <strain evidence="3">Cfx-K</strain>
    </source>
</reference>
<dbReference type="KEGG" id="pbf:CFX0092_A0617"/>
<dbReference type="GO" id="GO:0016787">
    <property type="term" value="F:hydrolase activity"/>
    <property type="evidence" value="ECO:0007669"/>
    <property type="project" value="InterPro"/>
</dbReference>
<evidence type="ECO:0000259" key="2">
    <source>
        <dbReference type="Pfam" id="PF12695"/>
    </source>
</evidence>
<organism evidence="3 4">
    <name type="scientific">Candidatus Promineifilum breve</name>
    <dbReference type="NCBI Taxonomy" id="1806508"/>
    <lineage>
        <taxon>Bacteria</taxon>
        <taxon>Bacillati</taxon>
        <taxon>Chloroflexota</taxon>
        <taxon>Ardenticatenia</taxon>
        <taxon>Candidatus Promineifilales</taxon>
        <taxon>Candidatus Promineifilaceae</taxon>
        <taxon>Candidatus Promineifilum</taxon>
    </lineage>
</organism>
<dbReference type="Pfam" id="PF12695">
    <property type="entry name" value="Abhydrolase_5"/>
    <property type="match status" value="1"/>
</dbReference>
<gene>
    <name evidence="3" type="ORF">CFX0092_A0617</name>
</gene>
<accession>A0A160T1S9</accession>
<keyword evidence="4" id="KW-1185">Reference proteome</keyword>
<evidence type="ECO:0000313" key="3">
    <source>
        <dbReference type="EMBL" id="CUS02495.2"/>
    </source>
</evidence>
<feature type="transmembrane region" description="Helical" evidence="1">
    <location>
        <begin position="7"/>
        <end position="29"/>
    </location>
</feature>
<dbReference type="Proteomes" id="UP000215027">
    <property type="component" value="Chromosome I"/>
</dbReference>
<dbReference type="InterPro" id="IPR029058">
    <property type="entry name" value="AB_hydrolase_fold"/>
</dbReference>
<dbReference type="EMBL" id="LN890655">
    <property type="protein sequence ID" value="CUS02495.2"/>
    <property type="molecule type" value="Genomic_DNA"/>
</dbReference>
<dbReference type="AlphaFoldDB" id="A0A160T1S9"/>
<feature type="domain" description="Alpha/beta hydrolase fold-5" evidence="2">
    <location>
        <begin position="73"/>
        <end position="238"/>
    </location>
</feature>
<proteinExistence type="predicted"/>
<evidence type="ECO:0000313" key="4">
    <source>
        <dbReference type="Proteomes" id="UP000215027"/>
    </source>
</evidence>
<dbReference type="InterPro" id="IPR029059">
    <property type="entry name" value="AB_hydrolase_5"/>
</dbReference>
<dbReference type="Gene3D" id="3.40.50.1820">
    <property type="entry name" value="alpha/beta hydrolase"/>
    <property type="match status" value="1"/>
</dbReference>
<dbReference type="OrthoDB" id="9780932at2"/>
<keyword evidence="1" id="KW-0812">Transmembrane</keyword>
<sequence length="256" mass="26741">MRIIRTTLIIVAVILVAATIIATIAIVSLNRRNSAQPEAVAALISDEVVTFTQPDDEDWLLFTPVATTPATGFIIYPGGFVDPAAYAPIARDIAQRGYLVVIDPMPLNLAVLGIEGADSIIAGFPDITTWAIGGHSLGGAMAAEYIARNPEATGGLALWAAYPAANTSLRAFDIAAVSIYGDADGVASLDDVRDGANRLPADTPFILIPGGNHTQFGRYGTGLQRGDNPAGISADEQQAIIVDGTVEMISNVRPTN</sequence>